<dbReference type="Gene3D" id="3.60.120.10">
    <property type="entry name" value="Anthranilate synthase"/>
    <property type="match status" value="1"/>
</dbReference>
<evidence type="ECO:0000256" key="2">
    <source>
        <dbReference type="ARBA" id="ARBA00005297"/>
    </source>
</evidence>
<gene>
    <name evidence="7" type="ORF">ACFOEE_19275</name>
</gene>
<protein>
    <recommendedName>
        <fullName evidence="3">isochorismate synthase</fullName>
        <ecNumber evidence="3">5.4.4.2</ecNumber>
    </recommendedName>
    <alternativeName>
        <fullName evidence="5">Isochorismate mutase</fullName>
    </alternativeName>
</protein>
<sequence length="386" mass="42457">MQSSIPVSTSSQPARLSLFSDGKVFLLCEGEFARYRGSAQPQHLQAWLDDAFKRAQESGVEAPLVMGCLPFRHTDKASLHIPLKVRRFSKSQLVQLLKSDLVKPVEATQALAWQEVPTKQHFEQAVSNAVYQLQHTALDKVVLSRTLQAALDVPLCAWSMLLQLIEQNPHAYHFVMQDDLNTHWVGASPELLLEKRGAQVCSNPLAGTAKRVLEPQHDQAIAAQLLNSLKDNHEHAIVIEQVKAALGPYCCALEVPAAPSLISTPQLWHLSSRIAGQLESEQIRLPEVLARLHPTPAVCGTPTNLARTTIEQLEPFEREHFTGTVGWMDSQGNGQWAVTIRCAKVEADKVTLFAGAGVVAQSDPSAEYLETQAKLGTMLRVLEGAR</sequence>
<evidence type="ECO:0000256" key="4">
    <source>
        <dbReference type="ARBA" id="ARBA00023235"/>
    </source>
</evidence>
<evidence type="ECO:0000256" key="5">
    <source>
        <dbReference type="ARBA" id="ARBA00041564"/>
    </source>
</evidence>
<evidence type="ECO:0000259" key="6">
    <source>
        <dbReference type="Pfam" id="PF00425"/>
    </source>
</evidence>
<evidence type="ECO:0000256" key="3">
    <source>
        <dbReference type="ARBA" id="ARBA00012824"/>
    </source>
</evidence>
<feature type="domain" description="Chorismate-utilising enzyme C-terminal" evidence="6">
    <location>
        <begin position="119"/>
        <end position="374"/>
    </location>
</feature>
<dbReference type="SUPFAM" id="SSF56322">
    <property type="entry name" value="ADC synthase"/>
    <property type="match status" value="1"/>
</dbReference>
<dbReference type="EC" id="5.4.4.2" evidence="3"/>
<dbReference type="InterPro" id="IPR005801">
    <property type="entry name" value="ADC_synthase"/>
</dbReference>
<dbReference type="RefSeq" id="WP_377128341.1">
    <property type="nucleotide sequence ID" value="NZ_JBHRSD010000046.1"/>
</dbReference>
<dbReference type="PANTHER" id="PTHR42839">
    <property type="entry name" value="ISOCHORISMATE SYNTHASE ENTC"/>
    <property type="match status" value="1"/>
</dbReference>
<dbReference type="InterPro" id="IPR015890">
    <property type="entry name" value="Chorismate_C"/>
</dbReference>
<dbReference type="PANTHER" id="PTHR42839:SF2">
    <property type="entry name" value="ISOCHORISMATE SYNTHASE ENTC"/>
    <property type="match status" value="1"/>
</dbReference>
<evidence type="ECO:0000313" key="7">
    <source>
        <dbReference type="EMBL" id="MFC3034649.1"/>
    </source>
</evidence>
<keyword evidence="4" id="KW-0413">Isomerase</keyword>
<name>A0ABV7CPN2_9GAMM</name>
<dbReference type="Proteomes" id="UP001595453">
    <property type="component" value="Unassembled WGS sequence"/>
</dbReference>
<reference evidence="8" key="1">
    <citation type="journal article" date="2019" name="Int. J. Syst. Evol. Microbiol.">
        <title>The Global Catalogue of Microorganisms (GCM) 10K type strain sequencing project: providing services to taxonomists for standard genome sequencing and annotation.</title>
        <authorList>
            <consortium name="The Broad Institute Genomics Platform"/>
            <consortium name="The Broad Institute Genome Sequencing Center for Infectious Disease"/>
            <person name="Wu L."/>
            <person name="Ma J."/>
        </authorList>
    </citation>
    <scope>NUCLEOTIDE SEQUENCE [LARGE SCALE GENOMIC DNA]</scope>
    <source>
        <strain evidence="8">KCTC 42730</strain>
    </source>
</reference>
<accession>A0ABV7CPN2</accession>
<comment type="caution">
    <text evidence="7">The sequence shown here is derived from an EMBL/GenBank/DDBJ whole genome shotgun (WGS) entry which is preliminary data.</text>
</comment>
<dbReference type="EMBL" id="JBHRSD010000046">
    <property type="protein sequence ID" value="MFC3034649.1"/>
    <property type="molecule type" value="Genomic_DNA"/>
</dbReference>
<comment type="catalytic activity">
    <reaction evidence="1">
        <text>chorismate = isochorismate</text>
        <dbReference type="Rhea" id="RHEA:18985"/>
        <dbReference type="ChEBI" id="CHEBI:29748"/>
        <dbReference type="ChEBI" id="CHEBI:29780"/>
        <dbReference type="EC" id="5.4.4.2"/>
    </reaction>
</comment>
<evidence type="ECO:0000313" key="8">
    <source>
        <dbReference type="Proteomes" id="UP001595453"/>
    </source>
</evidence>
<organism evidence="7 8">
    <name type="scientific">Pseudoalteromonas fenneropenaei</name>
    <dbReference type="NCBI Taxonomy" id="1737459"/>
    <lineage>
        <taxon>Bacteria</taxon>
        <taxon>Pseudomonadati</taxon>
        <taxon>Pseudomonadota</taxon>
        <taxon>Gammaproteobacteria</taxon>
        <taxon>Alteromonadales</taxon>
        <taxon>Pseudoalteromonadaceae</taxon>
        <taxon>Pseudoalteromonas</taxon>
    </lineage>
</organism>
<comment type="similarity">
    <text evidence="2">Belongs to the isochorismate synthase family.</text>
</comment>
<evidence type="ECO:0000256" key="1">
    <source>
        <dbReference type="ARBA" id="ARBA00000799"/>
    </source>
</evidence>
<dbReference type="NCBIfam" id="TIGR00543">
    <property type="entry name" value="isochor_syn"/>
    <property type="match status" value="1"/>
</dbReference>
<keyword evidence="8" id="KW-1185">Reference proteome</keyword>
<dbReference type="InterPro" id="IPR004561">
    <property type="entry name" value="IsoChor_synthase"/>
</dbReference>
<dbReference type="Pfam" id="PF00425">
    <property type="entry name" value="Chorismate_bind"/>
    <property type="match status" value="1"/>
</dbReference>
<proteinExistence type="inferred from homology"/>